<proteinExistence type="predicted"/>
<gene>
    <name evidence="1" type="ORF">NB646_05310</name>
</gene>
<accession>A0A9E9LCZ3</accession>
<name>A0A9E9LCZ3_9BURK</name>
<reference evidence="1" key="1">
    <citation type="journal article" date="2022" name="Front. Microbiol.">
        <title>New perspectives on an old grouping: The genomic and phenotypic variability of Oxalobacter formigenes and the implications for calcium oxalate stone prevention.</title>
        <authorList>
            <person name="Chmiel J.A."/>
            <person name="Carr C."/>
            <person name="Stuivenberg G.A."/>
            <person name="Venema R."/>
            <person name="Chanyi R.M."/>
            <person name="Al K.F."/>
            <person name="Giguere D."/>
            <person name="Say H."/>
            <person name="Akouris P.P."/>
            <person name="Dominguez Romero S.A."/>
            <person name="Kwong A."/>
            <person name="Tai V."/>
            <person name="Koval S.F."/>
            <person name="Razvi H."/>
            <person name="Bjazevic J."/>
            <person name="Burton J.P."/>
        </authorList>
    </citation>
    <scope>NUCLEOTIDE SEQUENCE</scope>
    <source>
        <strain evidence="1">OxK</strain>
    </source>
</reference>
<sequence length="83" mass="9627">MQNTFTVYNRFPTRYFDEPFPHFTVPVHGAKIRRKKRLAAGTVARRSGCRHTPPVRHLRRDGNGIPHLCGHRARRFSTSMVIS</sequence>
<protein>
    <submittedName>
        <fullName evidence="1">Uncharacterized protein</fullName>
    </submittedName>
</protein>
<dbReference type="Proteomes" id="UP001164819">
    <property type="component" value="Chromosome"/>
</dbReference>
<dbReference type="RefSeq" id="WP_269316390.1">
    <property type="nucleotide sequence ID" value="NZ_CP098251.1"/>
</dbReference>
<evidence type="ECO:0000313" key="1">
    <source>
        <dbReference type="EMBL" id="WAV92136.1"/>
    </source>
</evidence>
<organism evidence="1">
    <name type="scientific">Oxalobacter aliiformigenes</name>
    <dbReference type="NCBI Taxonomy" id="2946593"/>
    <lineage>
        <taxon>Bacteria</taxon>
        <taxon>Pseudomonadati</taxon>
        <taxon>Pseudomonadota</taxon>
        <taxon>Betaproteobacteria</taxon>
        <taxon>Burkholderiales</taxon>
        <taxon>Oxalobacteraceae</taxon>
        <taxon>Oxalobacter</taxon>
    </lineage>
</organism>
<dbReference type="AlphaFoldDB" id="A0A9E9LCZ3"/>
<dbReference type="EMBL" id="CP098251">
    <property type="protein sequence ID" value="WAV92136.1"/>
    <property type="molecule type" value="Genomic_DNA"/>
</dbReference>